<reference evidence="1" key="1">
    <citation type="submission" date="2020-05" db="UniProtKB">
        <authorList>
            <consortium name="EnsemblMetazoa"/>
        </authorList>
    </citation>
    <scope>IDENTIFICATION</scope>
    <source>
        <strain evidence="1">TTRI</strain>
    </source>
</reference>
<dbReference type="VEuPathDB" id="VectorBase:GAUT017278"/>
<organism evidence="1 2">
    <name type="scientific">Glossina austeni</name>
    <name type="common">Savannah tsetse fly</name>
    <dbReference type="NCBI Taxonomy" id="7395"/>
    <lineage>
        <taxon>Eukaryota</taxon>
        <taxon>Metazoa</taxon>
        <taxon>Ecdysozoa</taxon>
        <taxon>Arthropoda</taxon>
        <taxon>Hexapoda</taxon>
        <taxon>Insecta</taxon>
        <taxon>Pterygota</taxon>
        <taxon>Neoptera</taxon>
        <taxon>Endopterygota</taxon>
        <taxon>Diptera</taxon>
        <taxon>Brachycera</taxon>
        <taxon>Muscomorpha</taxon>
        <taxon>Hippoboscoidea</taxon>
        <taxon>Glossinidae</taxon>
        <taxon>Glossina</taxon>
    </lineage>
</organism>
<dbReference type="Proteomes" id="UP000078200">
    <property type="component" value="Unassembled WGS sequence"/>
</dbReference>
<dbReference type="AlphaFoldDB" id="A0A1A9UVQ4"/>
<protein>
    <submittedName>
        <fullName evidence="1">Uncharacterized protein</fullName>
    </submittedName>
</protein>
<dbReference type="EnsemblMetazoa" id="GAUT017278-RA">
    <property type="protein sequence ID" value="GAUT017278-PA"/>
    <property type="gene ID" value="GAUT017278"/>
</dbReference>
<keyword evidence="2" id="KW-1185">Reference proteome</keyword>
<accession>A0A1A9UVQ4</accession>
<proteinExistence type="predicted"/>
<name>A0A1A9UVQ4_GLOAU</name>
<evidence type="ECO:0000313" key="2">
    <source>
        <dbReference type="Proteomes" id="UP000078200"/>
    </source>
</evidence>
<evidence type="ECO:0000313" key="1">
    <source>
        <dbReference type="EnsemblMetazoa" id="GAUT017278-PA"/>
    </source>
</evidence>
<sequence>MYNTYTYRSNGKGKLKFISINTASLMISEEKLGKPSSDAKVDEKISYCREFIFLNTMPKQHRRISRKLFYKCNPKKRYNSDFIWNCNFTCAGVKALIGEIVAIFESDMKNIFRNT</sequence>